<reference evidence="2 3" key="1">
    <citation type="journal article" date="2015" name="Nat. Commun.">
        <title>Lucilia cuprina genome unlocks parasitic fly biology to underpin future interventions.</title>
        <authorList>
            <person name="Anstead C.A."/>
            <person name="Korhonen P.K."/>
            <person name="Young N.D."/>
            <person name="Hall R.S."/>
            <person name="Jex A.R."/>
            <person name="Murali S.C."/>
            <person name="Hughes D.S."/>
            <person name="Lee S.F."/>
            <person name="Perry T."/>
            <person name="Stroehlein A.J."/>
            <person name="Ansell B.R."/>
            <person name="Breugelmans B."/>
            <person name="Hofmann A."/>
            <person name="Qu J."/>
            <person name="Dugan S."/>
            <person name="Lee S.L."/>
            <person name="Chao H."/>
            <person name="Dinh H."/>
            <person name="Han Y."/>
            <person name="Doddapaneni H.V."/>
            <person name="Worley K.C."/>
            <person name="Muzny D.M."/>
            <person name="Ioannidis P."/>
            <person name="Waterhouse R.M."/>
            <person name="Zdobnov E.M."/>
            <person name="James P.J."/>
            <person name="Bagnall N.H."/>
            <person name="Kotze A.C."/>
            <person name="Gibbs R.A."/>
            <person name="Richards S."/>
            <person name="Batterham P."/>
            <person name="Gasser R.B."/>
        </authorList>
    </citation>
    <scope>NUCLEOTIDE SEQUENCE [LARGE SCALE GENOMIC DNA]</scope>
    <source>
        <strain evidence="2 3">LS</strain>
        <tissue evidence="2">Full body</tissue>
    </source>
</reference>
<dbReference type="AlphaFoldDB" id="A0A0L0BRJ4"/>
<sequence length="190" mass="20980">GNDSISTPKISPHGLPGADSEFLNQQFEAQVLHRLNNSTLLEQNPNEIECQGQGEGQGQGQNPGQTQCQGQGQNPHAENNDSLINPEAHFINPDDRDALNVYQSRLDPPGKVKTAVKATKKALDSKAEENKQFELNSESTVTEPLFKKVKREDGSSSPELQFNKFNLEELESANTEDTENEIEDMCQAVF</sequence>
<dbReference type="EMBL" id="JRES01001468">
    <property type="protein sequence ID" value="KNC22641.1"/>
    <property type="molecule type" value="Genomic_DNA"/>
</dbReference>
<feature type="non-terminal residue" evidence="2">
    <location>
        <position position="190"/>
    </location>
</feature>
<comment type="caution">
    <text evidence="2">The sequence shown here is derived from an EMBL/GenBank/DDBJ whole genome shotgun (WGS) entry which is preliminary data.</text>
</comment>
<evidence type="ECO:0000313" key="2">
    <source>
        <dbReference type="EMBL" id="KNC22641.1"/>
    </source>
</evidence>
<accession>A0A0L0BRJ4</accession>
<evidence type="ECO:0000256" key="1">
    <source>
        <dbReference type="SAM" id="MobiDB-lite"/>
    </source>
</evidence>
<name>A0A0L0BRJ4_LUCCU</name>
<dbReference type="Proteomes" id="UP000037069">
    <property type="component" value="Unassembled WGS sequence"/>
</dbReference>
<keyword evidence="3" id="KW-1185">Reference proteome</keyword>
<gene>
    <name evidence="2" type="ORF">FF38_05642</name>
</gene>
<feature type="compositionally biased region" description="Low complexity" evidence="1">
    <location>
        <begin position="62"/>
        <end position="75"/>
    </location>
</feature>
<feature type="compositionally biased region" description="Polar residues" evidence="1">
    <location>
        <begin position="36"/>
        <end position="46"/>
    </location>
</feature>
<evidence type="ECO:0000313" key="3">
    <source>
        <dbReference type="Proteomes" id="UP000037069"/>
    </source>
</evidence>
<organism evidence="2 3">
    <name type="scientific">Lucilia cuprina</name>
    <name type="common">Green bottle fly</name>
    <name type="synonym">Australian sheep blowfly</name>
    <dbReference type="NCBI Taxonomy" id="7375"/>
    <lineage>
        <taxon>Eukaryota</taxon>
        <taxon>Metazoa</taxon>
        <taxon>Ecdysozoa</taxon>
        <taxon>Arthropoda</taxon>
        <taxon>Hexapoda</taxon>
        <taxon>Insecta</taxon>
        <taxon>Pterygota</taxon>
        <taxon>Neoptera</taxon>
        <taxon>Endopterygota</taxon>
        <taxon>Diptera</taxon>
        <taxon>Brachycera</taxon>
        <taxon>Muscomorpha</taxon>
        <taxon>Oestroidea</taxon>
        <taxon>Calliphoridae</taxon>
        <taxon>Luciliinae</taxon>
        <taxon>Lucilia</taxon>
    </lineage>
</organism>
<feature type="non-terminal residue" evidence="2">
    <location>
        <position position="1"/>
    </location>
</feature>
<feature type="region of interest" description="Disordered" evidence="1">
    <location>
        <begin position="1"/>
        <end position="22"/>
    </location>
</feature>
<protein>
    <submittedName>
        <fullName evidence="2">Uncharacterized protein</fullName>
    </submittedName>
</protein>
<feature type="region of interest" description="Disordered" evidence="1">
    <location>
        <begin position="36"/>
        <end position="96"/>
    </location>
</feature>
<proteinExistence type="predicted"/>